<sequence length="79" mass="9226">MWNENCDRLLEESEDVSWSWEMWSENVLVVGNVWLRVKMCLDRGQCVKMCLGGGQCLPKCGVKRRCRVLCESEKMRLGQ</sequence>
<organism evidence="1 2">
    <name type="scientific">Araneus ventricosus</name>
    <name type="common">Orbweaver spider</name>
    <name type="synonym">Epeira ventricosa</name>
    <dbReference type="NCBI Taxonomy" id="182803"/>
    <lineage>
        <taxon>Eukaryota</taxon>
        <taxon>Metazoa</taxon>
        <taxon>Ecdysozoa</taxon>
        <taxon>Arthropoda</taxon>
        <taxon>Chelicerata</taxon>
        <taxon>Arachnida</taxon>
        <taxon>Araneae</taxon>
        <taxon>Araneomorphae</taxon>
        <taxon>Entelegynae</taxon>
        <taxon>Araneoidea</taxon>
        <taxon>Araneidae</taxon>
        <taxon>Araneus</taxon>
    </lineage>
</organism>
<accession>A0A4Y2Q8L8</accession>
<keyword evidence="2" id="KW-1185">Reference proteome</keyword>
<dbReference type="Proteomes" id="UP000499080">
    <property type="component" value="Unassembled WGS sequence"/>
</dbReference>
<reference evidence="1 2" key="1">
    <citation type="journal article" date="2019" name="Sci. Rep.">
        <title>Orb-weaving spider Araneus ventricosus genome elucidates the spidroin gene catalogue.</title>
        <authorList>
            <person name="Kono N."/>
            <person name="Nakamura H."/>
            <person name="Ohtoshi R."/>
            <person name="Moran D.A.P."/>
            <person name="Shinohara A."/>
            <person name="Yoshida Y."/>
            <person name="Fujiwara M."/>
            <person name="Mori M."/>
            <person name="Tomita M."/>
            <person name="Arakawa K."/>
        </authorList>
    </citation>
    <scope>NUCLEOTIDE SEQUENCE [LARGE SCALE GENOMIC DNA]</scope>
</reference>
<evidence type="ECO:0000313" key="2">
    <source>
        <dbReference type="Proteomes" id="UP000499080"/>
    </source>
</evidence>
<evidence type="ECO:0000313" key="1">
    <source>
        <dbReference type="EMBL" id="GBN59909.1"/>
    </source>
</evidence>
<proteinExistence type="predicted"/>
<name>A0A4Y2Q8L8_ARAVE</name>
<dbReference type="AlphaFoldDB" id="A0A4Y2Q8L8"/>
<gene>
    <name evidence="1" type="ORF">AVEN_25963_1</name>
</gene>
<protein>
    <submittedName>
        <fullName evidence="1">Uncharacterized protein</fullName>
    </submittedName>
</protein>
<dbReference type="EMBL" id="BGPR01013270">
    <property type="protein sequence ID" value="GBN59909.1"/>
    <property type="molecule type" value="Genomic_DNA"/>
</dbReference>
<comment type="caution">
    <text evidence="1">The sequence shown here is derived from an EMBL/GenBank/DDBJ whole genome shotgun (WGS) entry which is preliminary data.</text>
</comment>